<dbReference type="Gene3D" id="3.40.630.30">
    <property type="match status" value="1"/>
</dbReference>
<dbReference type="Proteomes" id="UP000193719">
    <property type="component" value="Unassembled WGS sequence"/>
</dbReference>
<comment type="caution">
    <text evidence="2">The sequence shown here is derived from an EMBL/GenBank/DDBJ whole genome shotgun (WGS) entry which is preliminary data.</text>
</comment>
<name>A0A1Y1VET7_9FUNG</name>
<evidence type="ECO:0000259" key="1">
    <source>
        <dbReference type="PROSITE" id="PS51186"/>
    </source>
</evidence>
<feature type="domain" description="N-acetyltransferase" evidence="1">
    <location>
        <begin position="4"/>
        <end position="153"/>
    </location>
</feature>
<dbReference type="CDD" id="cd04301">
    <property type="entry name" value="NAT_SF"/>
    <property type="match status" value="1"/>
</dbReference>
<dbReference type="EMBL" id="MCFH01000011">
    <property type="protein sequence ID" value="ORX54337.1"/>
    <property type="molecule type" value="Genomic_DNA"/>
</dbReference>
<protein>
    <recommendedName>
        <fullName evidence="1">N-acetyltransferase domain-containing protein</fullName>
    </recommendedName>
</protein>
<dbReference type="InterPro" id="IPR000182">
    <property type="entry name" value="GNAT_dom"/>
</dbReference>
<organism evidence="2 3">
    <name type="scientific">Piromyces finnis</name>
    <dbReference type="NCBI Taxonomy" id="1754191"/>
    <lineage>
        <taxon>Eukaryota</taxon>
        <taxon>Fungi</taxon>
        <taxon>Fungi incertae sedis</taxon>
        <taxon>Chytridiomycota</taxon>
        <taxon>Chytridiomycota incertae sedis</taxon>
        <taxon>Neocallimastigomycetes</taxon>
        <taxon>Neocallimastigales</taxon>
        <taxon>Neocallimastigaceae</taxon>
        <taxon>Piromyces</taxon>
    </lineage>
</organism>
<reference evidence="2 3" key="1">
    <citation type="submission" date="2016-08" db="EMBL/GenBank/DDBJ databases">
        <title>Genomes of anaerobic fungi encode conserved fungal cellulosomes for biomass hydrolysis.</title>
        <authorList>
            <consortium name="DOE Joint Genome Institute"/>
            <person name="Haitjema C.H."/>
            <person name="Gilmore S.P."/>
            <person name="Henske J.K."/>
            <person name="Solomon K.V."/>
            <person name="De Groot R."/>
            <person name="Kuo A."/>
            <person name="Mondo S.J."/>
            <person name="Salamov A.A."/>
            <person name="Labutti K."/>
            <person name="Zhao Z."/>
            <person name="Chiniquy J."/>
            <person name="Barry K."/>
            <person name="Brewer H.M."/>
            <person name="Purvine S.O."/>
            <person name="Wright A.T."/>
            <person name="Boxma B."/>
            <person name="Van Alen T."/>
            <person name="Hackstein J.H."/>
            <person name="Baker S.E."/>
            <person name="Grigoriev I.V."/>
            <person name="O'Malley M.A."/>
        </authorList>
    </citation>
    <scope>NUCLEOTIDE SEQUENCE [LARGE SCALE GENOMIC DNA]</scope>
    <source>
        <strain evidence="3">finn</strain>
    </source>
</reference>
<dbReference type="PROSITE" id="PS51186">
    <property type="entry name" value="GNAT"/>
    <property type="match status" value="1"/>
</dbReference>
<dbReference type="SUPFAM" id="SSF55729">
    <property type="entry name" value="Acyl-CoA N-acyltransferases (Nat)"/>
    <property type="match status" value="1"/>
</dbReference>
<evidence type="ECO:0000313" key="3">
    <source>
        <dbReference type="Proteomes" id="UP000193719"/>
    </source>
</evidence>
<evidence type="ECO:0000313" key="2">
    <source>
        <dbReference type="EMBL" id="ORX54337.1"/>
    </source>
</evidence>
<sequence length="182" mass="21927">MQLIKVNDIKEEHDRILKLYYEAFPANERIPYWALKIRARQGKSEMFNIFDDNNTWVGWVYIMVYKDLAYILFFAIDKENRGKGNGTEALALILEKYKNYRIYFCLEDWTEEGGDVEQKIRRHNFYKRCGMNDLPYKTNGRNVTFCLMYKGGYIPPEEFQEMMYDFAGFPVKYFINIKIFDK</sequence>
<dbReference type="OrthoDB" id="10328166at2759"/>
<reference evidence="2 3" key="2">
    <citation type="submission" date="2016-08" db="EMBL/GenBank/DDBJ databases">
        <title>Pervasive Adenine N6-methylation of Active Genes in Fungi.</title>
        <authorList>
            <consortium name="DOE Joint Genome Institute"/>
            <person name="Mondo S.J."/>
            <person name="Dannebaum R.O."/>
            <person name="Kuo R.C."/>
            <person name="Labutti K."/>
            <person name="Haridas S."/>
            <person name="Kuo A."/>
            <person name="Salamov A."/>
            <person name="Ahrendt S.R."/>
            <person name="Lipzen A."/>
            <person name="Sullivan W."/>
            <person name="Andreopoulos W.B."/>
            <person name="Clum A."/>
            <person name="Lindquist E."/>
            <person name="Daum C."/>
            <person name="Ramamoorthy G.K."/>
            <person name="Gryganskyi A."/>
            <person name="Culley D."/>
            <person name="Magnuson J.K."/>
            <person name="James T.Y."/>
            <person name="O'Malley M.A."/>
            <person name="Stajich J.E."/>
            <person name="Spatafora J.W."/>
            <person name="Visel A."/>
            <person name="Grigoriev I.V."/>
        </authorList>
    </citation>
    <scope>NUCLEOTIDE SEQUENCE [LARGE SCALE GENOMIC DNA]</scope>
    <source>
        <strain evidence="3">finn</strain>
    </source>
</reference>
<dbReference type="AlphaFoldDB" id="A0A1Y1VET7"/>
<dbReference type="InterPro" id="IPR016181">
    <property type="entry name" value="Acyl_CoA_acyltransferase"/>
</dbReference>
<gene>
    <name evidence="2" type="ORF">BCR36DRAFT_581968</name>
</gene>
<keyword evidence="3" id="KW-1185">Reference proteome</keyword>
<dbReference type="Pfam" id="PF00583">
    <property type="entry name" value="Acetyltransf_1"/>
    <property type="match status" value="1"/>
</dbReference>
<dbReference type="GO" id="GO:0016747">
    <property type="term" value="F:acyltransferase activity, transferring groups other than amino-acyl groups"/>
    <property type="evidence" value="ECO:0007669"/>
    <property type="project" value="InterPro"/>
</dbReference>
<accession>A0A1Y1VET7</accession>
<proteinExistence type="predicted"/>